<evidence type="ECO:0000313" key="2">
    <source>
        <dbReference type="Proteomes" id="UP000828390"/>
    </source>
</evidence>
<name>A0A9D4BI93_DREPO</name>
<dbReference type="Proteomes" id="UP000828390">
    <property type="component" value="Unassembled WGS sequence"/>
</dbReference>
<accession>A0A9D4BI93</accession>
<sequence>MLSGSLTVDKSLCNMGIWSCKPPVDSDWLLSPLVAMPTACLKAAGMRRSSRRERKSFASIWAYSWLIASITPKCLHRHLKDL</sequence>
<protein>
    <submittedName>
        <fullName evidence="1">Uncharacterized protein</fullName>
    </submittedName>
</protein>
<proteinExistence type="predicted"/>
<reference evidence="1" key="2">
    <citation type="submission" date="2020-11" db="EMBL/GenBank/DDBJ databases">
        <authorList>
            <person name="McCartney M.A."/>
            <person name="Auch B."/>
            <person name="Kono T."/>
            <person name="Mallez S."/>
            <person name="Becker A."/>
            <person name="Gohl D.M."/>
            <person name="Silverstein K.A.T."/>
            <person name="Koren S."/>
            <person name="Bechman K.B."/>
            <person name="Herman A."/>
            <person name="Abrahante J.E."/>
            <person name="Garbe J."/>
        </authorList>
    </citation>
    <scope>NUCLEOTIDE SEQUENCE</scope>
    <source>
        <strain evidence="1">Duluth1</strain>
        <tissue evidence="1">Whole animal</tissue>
    </source>
</reference>
<organism evidence="1 2">
    <name type="scientific">Dreissena polymorpha</name>
    <name type="common">Zebra mussel</name>
    <name type="synonym">Mytilus polymorpha</name>
    <dbReference type="NCBI Taxonomy" id="45954"/>
    <lineage>
        <taxon>Eukaryota</taxon>
        <taxon>Metazoa</taxon>
        <taxon>Spiralia</taxon>
        <taxon>Lophotrochozoa</taxon>
        <taxon>Mollusca</taxon>
        <taxon>Bivalvia</taxon>
        <taxon>Autobranchia</taxon>
        <taxon>Heteroconchia</taxon>
        <taxon>Euheterodonta</taxon>
        <taxon>Imparidentia</taxon>
        <taxon>Neoheterodontei</taxon>
        <taxon>Myida</taxon>
        <taxon>Dreissenoidea</taxon>
        <taxon>Dreissenidae</taxon>
        <taxon>Dreissena</taxon>
    </lineage>
</organism>
<comment type="caution">
    <text evidence="1">The sequence shown here is derived from an EMBL/GenBank/DDBJ whole genome shotgun (WGS) entry which is preliminary data.</text>
</comment>
<gene>
    <name evidence="1" type="ORF">DPMN_083258</name>
</gene>
<keyword evidence="2" id="KW-1185">Reference proteome</keyword>
<dbReference type="EMBL" id="JAIWYP010000016">
    <property type="protein sequence ID" value="KAH3695799.1"/>
    <property type="molecule type" value="Genomic_DNA"/>
</dbReference>
<dbReference type="AlphaFoldDB" id="A0A9D4BI93"/>
<reference evidence="1" key="1">
    <citation type="journal article" date="2019" name="bioRxiv">
        <title>The Genome of the Zebra Mussel, Dreissena polymorpha: A Resource for Invasive Species Research.</title>
        <authorList>
            <person name="McCartney M.A."/>
            <person name="Auch B."/>
            <person name="Kono T."/>
            <person name="Mallez S."/>
            <person name="Zhang Y."/>
            <person name="Obille A."/>
            <person name="Becker A."/>
            <person name="Abrahante J.E."/>
            <person name="Garbe J."/>
            <person name="Badalamenti J.P."/>
            <person name="Herman A."/>
            <person name="Mangelson H."/>
            <person name="Liachko I."/>
            <person name="Sullivan S."/>
            <person name="Sone E.D."/>
            <person name="Koren S."/>
            <person name="Silverstein K.A.T."/>
            <person name="Beckman K.B."/>
            <person name="Gohl D.M."/>
        </authorList>
    </citation>
    <scope>NUCLEOTIDE SEQUENCE</scope>
    <source>
        <strain evidence="1">Duluth1</strain>
        <tissue evidence="1">Whole animal</tissue>
    </source>
</reference>
<evidence type="ECO:0000313" key="1">
    <source>
        <dbReference type="EMBL" id="KAH3695799.1"/>
    </source>
</evidence>